<reference evidence="2 3" key="1">
    <citation type="submission" date="2022-04" db="EMBL/GenBank/DDBJ databases">
        <title>Gracilibacillus sp. isolated from saltern.</title>
        <authorList>
            <person name="Won M."/>
            <person name="Lee C.-M."/>
            <person name="Woen H.-Y."/>
            <person name="Kwon S.-W."/>
        </authorList>
    </citation>
    <scope>NUCLEOTIDE SEQUENCE [LARGE SCALE GENOMIC DNA]</scope>
    <source>
        <strain evidence="2 3">SSWR10-1</strain>
    </source>
</reference>
<keyword evidence="3" id="KW-1185">Reference proteome</keyword>
<organism evidence="2 3">
    <name type="scientific">Gracilibacillus caseinilyticus</name>
    <dbReference type="NCBI Taxonomy" id="2932256"/>
    <lineage>
        <taxon>Bacteria</taxon>
        <taxon>Bacillati</taxon>
        <taxon>Bacillota</taxon>
        <taxon>Bacilli</taxon>
        <taxon>Bacillales</taxon>
        <taxon>Bacillaceae</taxon>
        <taxon>Gracilibacillus</taxon>
    </lineage>
</organism>
<sequence length="189" mass="22370">MNITNITNEINYLKDILLKYEELEAERSNIFKKPLSNMSIGKKILLFIGMYMVSGFIYAIPNLKYLSIFVLLGSVYFIFFWPNRKVKSNIAQNKSRIEEIDTKILSLSQKIRPNYIPEKYIHLHALNSLESYFSNKRAASLKEALNLYEEEIRHMQHLKEMNMLQEMQNATYKKAQEATTIGWINMFRR</sequence>
<feature type="transmembrane region" description="Helical" evidence="1">
    <location>
        <begin position="65"/>
        <end position="82"/>
    </location>
</feature>
<evidence type="ECO:0000256" key="1">
    <source>
        <dbReference type="SAM" id="Phobius"/>
    </source>
</evidence>
<protein>
    <submittedName>
        <fullName evidence="2">Uncharacterized protein</fullName>
    </submittedName>
</protein>
<accession>A0ABY4F2F0</accession>
<feature type="transmembrane region" description="Helical" evidence="1">
    <location>
        <begin position="40"/>
        <end position="59"/>
    </location>
</feature>
<name>A0ABY4F2F0_9BACI</name>
<evidence type="ECO:0000313" key="2">
    <source>
        <dbReference type="EMBL" id="UOQ50352.1"/>
    </source>
</evidence>
<dbReference type="EMBL" id="CP095072">
    <property type="protein sequence ID" value="UOQ50352.1"/>
    <property type="molecule type" value="Genomic_DNA"/>
</dbReference>
<dbReference type="Proteomes" id="UP000831782">
    <property type="component" value="Chromosome"/>
</dbReference>
<proteinExistence type="predicted"/>
<keyword evidence="1" id="KW-0472">Membrane</keyword>
<dbReference type="RefSeq" id="WP_244723934.1">
    <property type="nucleotide sequence ID" value="NZ_CP095072.1"/>
</dbReference>
<keyword evidence="1" id="KW-1133">Transmembrane helix</keyword>
<evidence type="ECO:0000313" key="3">
    <source>
        <dbReference type="Proteomes" id="UP000831782"/>
    </source>
</evidence>
<gene>
    <name evidence="2" type="ORF">MUN88_09980</name>
</gene>
<keyword evidence="1" id="KW-0812">Transmembrane</keyword>